<feature type="compositionally biased region" description="Polar residues" evidence="1">
    <location>
        <begin position="111"/>
        <end position="122"/>
    </location>
</feature>
<protein>
    <submittedName>
        <fullName evidence="2">Uncharacterized protein</fullName>
    </submittedName>
</protein>
<name>A0AAD5IHA1_ACENE</name>
<evidence type="ECO:0000256" key="1">
    <source>
        <dbReference type="SAM" id="MobiDB-lite"/>
    </source>
</evidence>
<sequence>MVDAFLFKAQPEINKIEKPPDPRTSSKRAQSFDVDVGAESIKPPVMESFKSKLLNTSNPVCSKEFCKDNTVDSNETTQGVETEPTNCGTESVNFGSWMQVSYGMNNRNHLGNKSTGKKNSNIGYGGNPGKRVRNQRKVVSSKKNNRAGDKAVEGFRFVVLSKNMEEESNSVSTEGESSTSTVITEIPNRRPFVQTQITSKASKYLC</sequence>
<organism evidence="2 3">
    <name type="scientific">Acer negundo</name>
    <name type="common">Box elder</name>
    <dbReference type="NCBI Taxonomy" id="4023"/>
    <lineage>
        <taxon>Eukaryota</taxon>
        <taxon>Viridiplantae</taxon>
        <taxon>Streptophyta</taxon>
        <taxon>Embryophyta</taxon>
        <taxon>Tracheophyta</taxon>
        <taxon>Spermatophyta</taxon>
        <taxon>Magnoliopsida</taxon>
        <taxon>eudicotyledons</taxon>
        <taxon>Gunneridae</taxon>
        <taxon>Pentapetalae</taxon>
        <taxon>rosids</taxon>
        <taxon>malvids</taxon>
        <taxon>Sapindales</taxon>
        <taxon>Sapindaceae</taxon>
        <taxon>Hippocastanoideae</taxon>
        <taxon>Acereae</taxon>
        <taxon>Acer</taxon>
    </lineage>
</organism>
<reference evidence="2" key="2">
    <citation type="submission" date="2023-02" db="EMBL/GenBank/DDBJ databases">
        <authorList>
            <person name="Swenson N.G."/>
            <person name="Wegrzyn J.L."/>
            <person name="Mcevoy S.L."/>
        </authorList>
    </citation>
    <scope>NUCLEOTIDE SEQUENCE</scope>
    <source>
        <strain evidence="2">91603</strain>
        <tissue evidence="2">Leaf</tissue>
    </source>
</reference>
<feature type="region of interest" description="Disordered" evidence="1">
    <location>
        <begin position="11"/>
        <end position="36"/>
    </location>
</feature>
<dbReference type="AlphaFoldDB" id="A0AAD5IHA1"/>
<evidence type="ECO:0000313" key="3">
    <source>
        <dbReference type="Proteomes" id="UP001064489"/>
    </source>
</evidence>
<keyword evidence="3" id="KW-1185">Reference proteome</keyword>
<reference evidence="2" key="1">
    <citation type="journal article" date="2022" name="Plant J.">
        <title>Strategies of tolerance reflected in two North American maple genomes.</title>
        <authorList>
            <person name="McEvoy S.L."/>
            <person name="Sezen U.U."/>
            <person name="Trouern-Trend A."/>
            <person name="McMahon S.M."/>
            <person name="Schaberg P.G."/>
            <person name="Yang J."/>
            <person name="Wegrzyn J.L."/>
            <person name="Swenson N.G."/>
        </authorList>
    </citation>
    <scope>NUCLEOTIDE SEQUENCE</scope>
    <source>
        <strain evidence="2">91603</strain>
    </source>
</reference>
<feature type="compositionally biased region" description="Basic residues" evidence="1">
    <location>
        <begin position="130"/>
        <end position="145"/>
    </location>
</feature>
<dbReference type="EMBL" id="JAJSOW010000105">
    <property type="protein sequence ID" value="KAI9164890.1"/>
    <property type="molecule type" value="Genomic_DNA"/>
</dbReference>
<evidence type="ECO:0000313" key="2">
    <source>
        <dbReference type="EMBL" id="KAI9164890.1"/>
    </source>
</evidence>
<dbReference type="Proteomes" id="UP001064489">
    <property type="component" value="Chromosome 10"/>
</dbReference>
<accession>A0AAD5IHA1</accession>
<proteinExistence type="predicted"/>
<comment type="caution">
    <text evidence="2">The sequence shown here is derived from an EMBL/GenBank/DDBJ whole genome shotgun (WGS) entry which is preliminary data.</text>
</comment>
<gene>
    <name evidence="2" type="ORF">LWI28_004046</name>
</gene>
<feature type="region of interest" description="Disordered" evidence="1">
    <location>
        <begin position="111"/>
        <end position="146"/>
    </location>
</feature>